<keyword evidence="1" id="KW-0472">Membrane</keyword>
<keyword evidence="1" id="KW-0812">Transmembrane</keyword>
<proteinExistence type="predicted"/>
<accession>A0A139WUE2</accession>
<sequence length="84" mass="9201">MREALTKIWEDARGAQVKKISLLSLRVFDSGDGFKLLGAINTVSGADKQVKLTAEYESQPITFMPVLYVVLIAKALSLFLLTGN</sequence>
<dbReference type="Proteomes" id="UP000076925">
    <property type="component" value="Unassembled WGS sequence"/>
</dbReference>
<dbReference type="AlphaFoldDB" id="A0A139WUE2"/>
<reference evidence="2 3" key="1">
    <citation type="journal article" date="2013" name="Genome Biol. Evol.">
        <title>Genomes of Stigonematalean cyanobacteria (subsection V) and the evolution of oxygenic photosynthesis from prokaryotes to plastids.</title>
        <authorList>
            <person name="Dagan T."/>
            <person name="Roettger M."/>
            <person name="Stucken K."/>
            <person name="Landan G."/>
            <person name="Koch R."/>
            <person name="Major P."/>
            <person name="Gould S.B."/>
            <person name="Goremykin V.V."/>
            <person name="Rippka R."/>
            <person name="Tandeau de Marsac N."/>
            <person name="Gugger M."/>
            <person name="Lockhart P.J."/>
            <person name="Allen J.F."/>
            <person name="Brune I."/>
            <person name="Maus I."/>
            <person name="Puhler A."/>
            <person name="Martin W.F."/>
        </authorList>
    </citation>
    <scope>NUCLEOTIDE SEQUENCE [LARGE SCALE GENOMIC DNA]</scope>
    <source>
        <strain evidence="2 3">PCC 7110</strain>
    </source>
</reference>
<dbReference type="EMBL" id="ANNX02000047">
    <property type="protein sequence ID" value="KYC36051.1"/>
    <property type="molecule type" value="Genomic_DNA"/>
</dbReference>
<feature type="transmembrane region" description="Helical" evidence="1">
    <location>
        <begin position="61"/>
        <end position="81"/>
    </location>
</feature>
<dbReference type="RefSeq" id="WP_017742738.1">
    <property type="nucleotide sequence ID" value="NZ_KQ976354.1"/>
</dbReference>
<evidence type="ECO:0000313" key="2">
    <source>
        <dbReference type="EMBL" id="KYC36051.1"/>
    </source>
</evidence>
<organism evidence="2 3">
    <name type="scientific">Scytonema hofmannii PCC 7110</name>
    <dbReference type="NCBI Taxonomy" id="128403"/>
    <lineage>
        <taxon>Bacteria</taxon>
        <taxon>Bacillati</taxon>
        <taxon>Cyanobacteriota</taxon>
        <taxon>Cyanophyceae</taxon>
        <taxon>Nostocales</taxon>
        <taxon>Scytonemataceae</taxon>
        <taxon>Scytonema</taxon>
    </lineage>
</organism>
<dbReference type="OrthoDB" id="9757917at2"/>
<keyword evidence="1" id="KW-1133">Transmembrane helix</keyword>
<comment type="caution">
    <text evidence="2">The sequence shown here is derived from an EMBL/GenBank/DDBJ whole genome shotgun (WGS) entry which is preliminary data.</text>
</comment>
<gene>
    <name evidence="2" type="ORF">WA1_40640</name>
</gene>
<evidence type="ECO:0000256" key="1">
    <source>
        <dbReference type="SAM" id="Phobius"/>
    </source>
</evidence>
<evidence type="ECO:0000313" key="3">
    <source>
        <dbReference type="Proteomes" id="UP000076925"/>
    </source>
</evidence>
<keyword evidence="3" id="KW-1185">Reference proteome</keyword>
<protein>
    <submittedName>
        <fullName evidence="2">Uncharacterized protein</fullName>
    </submittedName>
</protein>
<name>A0A139WUE2_9CYAN</name>